<evidence type="ECO:0000256" key="5">
    <source>
        <dbReference type="HAMAP-Rule" id="MF_02126"/>
    </source>
</evidence>
<evidence type="ECO:0000256" key="1">
    <source>
        <dbReference type="ARBA" id="ARBA00022603"/>
    </source>
</evidence>
<dbReference type="Gene3D" id="1.10.8.10">
    <property type="entry name" value="DNA helicase RuvA subunit, C-terminal domain"/>
    <property type="match status" value="1"/>
</dbReference>
<feature type="binding site" evidence="5">
    <location>
        <position position="147"/>
    </location>
    <ligand>
        <name>S-adenosyl-L-methionine</name>
        <dbReference type="ChEBI" id="CHEBI:59789"/>
    </ligand>
</feature>
<evidence type="ECO:0000313" key="8">
    <source>
        <dbReference type="EMBL" id="MED1202908.1"/>
    </source>
</evidence>
<comment type="catalytic activity">
    <reaction evidence="4 5">
        <text>L-glutaminyl-[peptide chain release factor] + S-adenosyl-L-methionine = N(5)-methyl-L-glutaminyl-[peptide chain release factor] + S-adenosyl-L-homocysteine + H(+)</text>
        <dbReference type="Rhea" id="RHEA:42896"/>
        <dbReference type="Rhea" id="RHEA-COMP:10271"/>
        <dbReference type="Rhea" id="RHEA-COMP:10272"/>
        <dbReference type="ChEBI" id="CHEBI:15378"/>
        <dbReference type="ChEBI" id="CHEBI:30011"/>
        <dbReference type="ChEBI" id="CHEBI:57856"/>
        <dbReference type="ChEBI" id="CHEBI:59789"/>
        <dbReference type="ChEBI" id="CHEBI:61891"/>
        <dbReference type="EC" id="2.1.1.297"/>
    </reaction>
</comment>
<dbReference type="InterPro" id="IPR002052">
    <property type="entry name" value="DNA_methylase_N6_adenine_CS"/>
</dbReference>
<dbReference type="Pfam" id="PF05175">
    <property type="entry name" value="MTS"/>
    <property type="match status" value="1"/>
</dbReference>
<comment type="caution">
    <text evidence="8">The sequence shown here is derived from an EMBL/GenBank/DDBJ whole genome shotgun (WGS) entry which is preliminary data.</text>
</comment>
<dbReference type="GO" id="GO:0032259">
    <property type="term" value="P:methylation"/>
    <property type="evidence" value="ECO:0007669"/>
    <property type="project" value="UniProtKB-KW"/>
</dbReference>
<dbReference type="Pfam" id="PF17827">
    <property type="entry name" value="PrmC_N"/>
    <property type="match status" value="1"/>
</dbReference>
<dbReference type="PROSITE" id="PS00092">
    <property type="entry name" value="N6_MTASE"/>
    <property type="match status" value="1"/>
</dbReference>
<dbReference type="EMBL" id="JARMAB010000008">
    <property type="protein sequence ID" value="MED1202908.1"/>
    <property type="molecule type" value="Genomic_DNA"/>
</dbReference>
<dbReference type="GO" id="GO:0102559">
    <property type="term" value="F:peptide chain release factor N(5)-glutamine methyltransferase activity"/>
    <property type="evidence" value="ECO:0007669"/>
    <property type="project" value="UniProtKB-EC"/>
</dbReference>
<keyword evidence="1 5" id="KW-0489">Methyltransferase</keyword>
<keyword evidence="9" id="KW-1185">Reference proteome</keyword>
<feature type="domain" description="Methyltransferase small" evidence="6">
    <location>
        <begin position="116"/>
        <end position="199"/>
    </location>
</feature>
<dbReference type="InterPro" id="IPR050320">
    <property type="entry name" value="N5-glutamine_MTase"/>
</dbReference>
<evidence type="ECO:0000256" key="3">
    <source>
        <dbReference type="ARBA" id="ARBA00022691"/>
    </source>
</evidence>
<feature type="binding site" evidence="5">
    <location>
        <begin position="124"/>
        <end position="128"/>
    </location>
    <ligand>
        <name>S-adenosyl-L-methionine</name>
        <dbReference type="ChEBI" id="CHEBI:59789"/>
    </ligand>
</feature>
<protein>
    <recommendedName>
        <fullName evidence="5">Release factor glutamine methyltransferase</fullName>
        <shortName evidence="5">RF MTase</shortName>
        <ecNumber evidence="5">2.1.1.297</ecNumber>
    </recommendedName>
    <alternativeName>
        <fullName evidence="5">N5-glutamine methyltransferase PrmC</fullName>
    </alternativeName>
    <alternativeName>
        <fullName evidence="5">Protein-(glutamine-N5) MTase PrmC</fullName>
    </alternativeName>
    <alternativeName>
        <fullName evidence="5">Protein-glutamine N-methyltransferase PrmC</fullName>
    </alternativeName>
</protein>
<dbReference type="InterPro" id="IPR004556">
    <property type="entry name" value="HemK-like"/>
</dbReference>
<proteinExistence type="inferred from homology"/>
<dbReference type="Proteomes" id="UP001341444">
    <property type="component" value="Unassembled WGS sequence"/>
</dbReference>
<dbReference type="InterPro" id="IPR029063">
    <property type="entry name" value="SAM-dependent_MTases_sf"/>
</dbReference>
<keyword evidence="3 5" id="KW-0949">S-adenosyl-L-methionine</keyword>
<accession>A0ABU6MEP4</accession>
<dbReference type="InterPro" id="IPR007848">
    <property type="entry name" value="Small_mtfrase_dom"/>
</dbReference>
<evidence type="ECO:0000259" key="6">
    <source>
        <dbReference type="Pfam" id="PF05175"/>
    </source>
</evidence>
<dbReference type="HAMAP" id="MF_02126">
    <property type="entry name" value="RF_methyltr_PrmC"/>
    <property type="match status" value="1"/>
</dbReference>
<dbReference type="RefSeq" id="WP_302466993.1">
    <property type="nucleotide sequence ID" value="NZ_JARMAB010000008.1"/>
</dbReference>
<feature type="domain" description="Release factor glutamine methyltransferase N-terminal" evidence="7">
    <location>
        <begin position="7"/>
        <end position="75"/>
    </location>
</feature>
<feature type="binding site" evidence="5">
    <location>
        <begin position="191"/>
        <end position="194"/>
    </location>
    <ligand>
        <name>substrate</name>
    </ligand>
</feature>
<dbReference type="InterPro" id="IPR040758">
    <property type="entry name" value="PrmC_N"/>
</dbReference>
<comment type="caution">
    <text evidence="5">Lacks conserved residue(s) required for the propagation of feature annotation.</text>
</comment>
<dbReference type="CDD" id="cd02440">
    <property type="entry name" value="AdoMet_MTases"/>
    <property type="match status" value="1"/>
</dbReference>
<evidence type="ECO:0000313" key="9">
    <source>
        <dbReference type="Proteomes" id="UP001341444"/>
    </source>
</evidence>
<sequence>MPLKIYEALRWASSFLKEHQRDENAAEILLCHYLQFSRARLLAEIRMELSEDVWIPFKEAIENHAKGMPIQYMMGYEEFFGRKFNVNSNVLIPRPETEELIVEAIKRKNKLWPDRKELSLVDVGTGSGVIAITMKLECPEIVASAIDISPAALEVAKENAGILRADVTFIEGDLLLPLIDKGKKADIILSNPPYIPDGEIETLSEVVSEHEPHQALFGGEDGLNFYRRFMEQFPKAVKSRALIGFEIGAGQGLPVAAMLKRVFPESIVEVVNDINQKDRMVFCQVLE</sequence>
<gene>
    <name evidence="5 8" type="primary">prmC</name>
    <name evidence="8" type="ORF">P4T90_07345</name>
</gene>
<dbReference type="EC" id="2.1.1.297" evidence="5"/>
<comment type="similarity">
    <text evidence="5">Belongs to the protein N5-glutamine methyltransferase family. PrmC subfamily.</text>
</comment>
<dbReference type="Gene3D" id="3.40.50.150">
    <property type="entry name" value="Vaccinia Virus protein VP39"/>
    <property type="match status" value="1"/>
</dbReference>
<keyword evidence="2 5" id="KW-0808">Transferase</keyword>
<dbReference type="PANTHER" id="PTHR18895">
    <property type="entry name" value="HEMK METHYLTRANSFERASE"/>
    <property type="match status" value="1"/>
</dbReference>
<dbReference type="InterPro" id="IPR019874">
    <property type="entry name" value="RF_methyltr_PrmC"/>
</dbReference>
<evidence type="ECO:0000256" key="2">
    <source>
        <dbReference type="ARBA" id="ARBA00022679"/>
    </source>
</evidence>
<dbReference type="PANTHER" id="PTHR18895:SF74">
    <property type="entry name" value="MTRF1L RELEASE FACTOR GLUTAMINE METHYLTRANSFERASE"/>
    <property type="match status" value="1"/>
</dbReference>
<dbReference type="NCBIfam" id="TIGR00536">
    <property type="entry name" value="hemK_fam"/>
    <property type="match status" value="1"/>
</dbReference>
<dbReference type="NCBIfam" id="TIGR03534">
    <property type="entry name" value="RF_mod_PrmC"/>
    <property type="match status" value="1"/>
</dbReference>
<organism evidence="8 9">
    <name type="scientific">Heyndrickxia acidicola</name>
    <dbReference type="NCBI Taxonomy" id="209389"/>
    <lineage>
        <taxon>Bacteria</taxon>
        <taxon>Bacillati</taxon>
        <taxon>Bacillota</taxon>
        <taxon>Bacilli</taxon>
        <taxon>Bacillales</taxon>
        <taxon>Bacillaceae</taxon>
        <taxon>Heyndrickxia</taxon>
    </lineage>
</organism>
<dbReference type="SUPFAM" id="SSF53335">
    <property type="entry name" value="S-adenosyl-L-methionine-dependent methyltransferases"/>
    <property type="match status" value="1"/>
</dbReference>
<reference evidence="8 9" key="1">
    <citation type="submission" date="2023-03" db="EMBL/GenBank/DDBJ databases">
        <title>Bacillus Genome Sequencing.</title>
        <authorList>
            <person name="Dunlap C."/>
        </authorList>
    </citation>
    <scope>NUCLEOTIDE SEQUENCE [LARGE SCALE GENOMIC DNA]</scope>
    <source>
        <strain evidence="8 9">B-23453</strain>
    </source>
</reference>
<feature type="binding site" evidence="5">
    <location>
        <position position="191"/>
    </location>
    <ligand>
        <name>S-adenosyl-L-methionine</name>
        <dbReference type="ChEBI" id="CHEBI:59789"/>
    </ligand>
</feature>
<evidence type="ECO:0000256" key="4">
    <source>
        <dbReference type="ARBA" id="ARBA00048391"/>
    </source>
</evidence>
<comment type="function">
    <text evidence="5">Methylates the class 1 translation termination release factors RF1/PrfA and RF2/PrfB on the glutamine residue of the universally conserved GGQ motif.</text>
</comment>
<name>A0ABU6MEP4_9BACI</name>
<evidence type="ECO:0000259" key="7">
    <source>
        <dbReference type="Pfam" id="PF17827"/>
    </source>
</evidence>